<dbReference type="AlphaFoldDB" id="A0A835XYK2"/>
<sequence>MGGVEFVGRVVSNRMQKTVVVAVSYVVWVPKYKVYQKRVSRHKARDESQASVIGDVVRIRKSRKLSKEVTYRVVETLRRANVYDSTTAATLAAARDAERPASWVEEARRRLAEADVRLAKLREMYDKELGAGVQLSGNVLQAPALANSGPAGTGSLAGAKGT</sequence>
<evidence type="ECO:0000313" key="4">
    <source>
        <dbReference type="EMBL" id="KAG2490791.1"/>
    </source>
</evidence>
<dbReference type="Pfam" id="PF00366">
    <property type="entry name" value="Ribosomal_S17"/>
    <property type="match status" value="1"/>
</dbReference>
<dbReference type="CDD" id="cd00364">
    <property type="entry name" value="Ribosomal_uS17"/>
    <property type="match status" value="1"/>
</dbReference>
<dbReference type="EMBL" id="JAEHOE010000058">
    <property type="protein sequence ID" value="KAG2490791.1"/>
    <property type="molecule type" value="Genomic_DNA"/>
</dbReference>
<reference evidence="4" key="1">
    <citation type="journal article" date="2020" name="bioRxiv">
        <title>Comparative genomics of Chlamydomonas.</title>
        <authorList>
            <person name="Craig R.J."/>
            <person name="Hasan A.R."/>
            <person name="Ness R.W."/>
            <person name="Keightley P.D."/>
        </authorList>
    </citation>
    <scope>NUCLEOTIDE SEQUENCE</scope>
    <source>
        <strain evidence="4">CCAP 11/70</strain>
    </source>
</reference>
<dbReference type="Gene3D" id="2.40.50.140">
    <property type="entry name" value="Nucleic acid-binding proteins"/>
    <property type="match status" value="1"/>
</dbReference>
<dbReference type="OrthoDB" id="274752at2759"/>
<evidence type="ECO:0008006" key="6">
    <source>
        <dbReference type="Google" id="ProtNLM"/>
    </source>
</evidence>
<keyword evidence="3" id="KW-0687">Ribonucleoprotein</keyword>
<dbReference type="GO" id="GO:0005739">
    <property type="term" value="C:mitochondrion"/>
    <property type="evidence" value="ECO:0007669"/>
    <property type="project" value="TreeGrafter"/>
</dbReference>
<proteinExistence type="inferred from homology"/>
<accession>A0A835XYK2</accession>
<keyword evidence="2" id="KW-0689">Ribosomal protein</keyword>
<dbReference type="GO" id="GO:0003735">
    <property type="term" value="F:structural constituent of ribosome"/>
    <property type="evidence" value="ECO:0007669"/>
    <property type="project" value="InterPro"/>
</dbReference>
<comment type="caution">
    <text evidence="4">The sequence shown here is derived from an EMBL/GenBank/DDBJ whole genome shotgun (WGS) entry which is preliminary data.</text>
</comment>
<evidence type="ECO:0000256" key="3">
    <source>
        <dbReference type="ARBA" id="ARBA00023274"/>
    </source>
</evidence>
<evidence type="ECO:0000256" key="1">
    <source>
        <dbReference type="ARBA" id="ARBA00010254"/>
    </source>
</evidence>
<dbReference type="GO" id="GO:0006412">
    <property type="term" value="P:translation"/>
    <property type="evidence" value="ECO:0007669"/>
    <property type="project" value="InterPro"/>
</dbReference>
<dbReference type="SUPFAM" id="SSF50249">
    <property type="entry name" value="Nucleic acid-binding proteins"/>
    <property type="match status" value="1"/>
</dbReference>
<dbReference type="GO" id="GO:0005840">
    <property type="term" value="C:ribosome"/>
    <property type="evidence" value="ECO:0007669"/>
    <property type="project" value="UniProtKB-KW"/>
</dbReference>
<name>A0A835XYK2_9CHLO</name>
<dbReference type="InterPro" id="IPR012340">
    <property type="entry name" value="NA-bd_OB-fold"/>
</dbReference>
<evidence type="ECO:0000256" key="2">
    <source>
        <dbReference type="ARBA" id="ARBA00022980"/>
    </source>
</evidence>
<dbReference type="Proteomes" id="UP000612055">
    <property type="component" value="Unassembled WGS sequence"/>
</dbReference>
<comment type="similarity">
    <text evidence="1">Belongs to the universal ribosomal protein uS17 family.</text>
</comment>
<gene>
    <name evidence="4" type="ORF">HYH03_010713</name>
</gene>
<dbReference type="InterPro" id="IPR000266">
    <property type="entry name" value="Ribosomal_uS17"/>
</dbReference>
<dbReference type="PANTHER" id="PTHR10744:SF1">
    <property type="entry name" value="SMALL RIBOSOMAL SUBUNIT PROTEIN US17M"/>
    <property type="match status" value="1"/>
</dbReference>
<dbReference type="PANTHER" id="PTHR10744">
    <property type="entry name" value="40S RIBOSOMAL PROTEIN S11 FAMILY MEMBER"/>
    <property type="match status" value="1"/>
</dbReference>
<evidence type="ECO:0000313" key="5">
    <source>
        <dbReference type="Proteomes" id="UP000612055"/>
    </source>
</evidence>
<keyword evidence="5" id="KW-1185">Reference proteome</keyword>
<dbReference type="GO" id="GO:1990904">
    <property type="term" value="C:ribonucleoprotein complex"/>
    <property type="evidence" value="ECO:0007669"/>
    <property type="project" value="UniProtKB-KW"/>
</dbReference>
<protein>
    <recommendedName>
        <fullName evidence="6">Ribosomal protein S17</fullName>
    </recommendedName>
</protein>
<organism evidence="4 5">
    <name type="scientific">Edaphochlamys debaryana</name>
    <dbReference type="NCBI Taxonomy" id="47281"/>
    <lineage>
        <taxon>Eukaryota</taxon>
        <taxon>Viridiplantae</taxon>
        <taxon>Chlorophyta</taxon>
        <taxon>core chlorophytes</taxon>
        <taxon>Chlorophyceae</taxon>
        <taxon>CS clade</taxon>
        <taxon>Chlamydomonadales</taxon>
        <taxon>Chlamydomonadales incertae sedis</taxon>
        <taxon>Edaphochlamys</taxon>
    </lineage>
</organism>